<keyword evidence="2 7" id="KW-0813">Transport</keyword>
<dbReference type="InterPro" id="IPR051393">
    <property type="entry name" value="ABC_transporter_permease"/>
</dbReference>
<evidence type="ECO:0000256" key="1">
    <source>
        <dbReference type="ARBA" id="ARBA00004651"/>
    </source>
</evidence>
<comment type="similarity">
    <text evidence="7">Belongs to the binding-protein-dependent transport system permease family.</text>
</comment>
<name>A0ABU7KVR0_9ACTN</name>
<feature type="transmembrane region" description="Helical" evidence="7">
    <location>
        <begin position="171"/>
        <end position="191"/>
    </location>
</feature>
<keyword evidence="3" id="KW-1003">Cell membrane</keyword>
<evidence type="ECO:0000313" key="10">
    <source>
        <dbReference type="EMBL" id="MEE2053167.1"/>
    </source>
</evidence>
<dbReference type="Proteomes" id="UP001348641">
    <property type="component" value="Unassembled WGS sequence"/>
</dbReference>
<proteinExistence type="inferred from homology"/>
<dbReference type="CDD" id="cd06261">
    <property type="entry name" value="TM_PBP2"/>
    <property type="match status" value="1"/>
</dbReference>
<dbReference type="EMBL" id="JAUUCC010000063">
    <property type="protein sequence ID" value="MEE2053167.1"/>
    <property type="molecule type" value="Genomic_DNA"/>
</dbReference>
<dbReference type="InterPro" id="IPR000515">
    <property type="entry name" value="MetI-like"/>
</dbReference>
<evidence type="ECO:0000256" key="6">
    <source>
        <dbReference type="ARBA" id="ARBA00023136"/>
    </source>
</evidence>
<dbReference type="InterPro" id="IPR035906">
    <property type="entry name" value="MetI-like_sf"/>
</dbReference>
<accession>A0ABU7KVR0</accession>
<keyword evidence="5 7" id="KW-1133">Transmembrane helix</keyword>
<dbReference type="RefSeq" id="WP_330160133.1">
    <property type="nucleotide sequence ID" value="NZ_JAUUCC010000063.1"/>
</dbReference>
<dbReference type="SUPFAM" id="SSF161098">
    <property type="entry name" value="MetI-like"/>
    <property type="match status" value="1"/>
</dbReference>
<reference evidence="10 11" key="1">
    <citation type="submission" date="2023-07" db="EMBL/GenBank/DDBJ databases">
        <authorList>
            <person name="Girao M."/>
            <person name="Carvalho M.F."/>
        </authorList>
    </citation>
    <scope>NUCLEOTIDE SEQUENCE [LARGE SCALE GENOMIC DNA]</scope>
    <source>
        <strain evidence="10 11">66/93</strain>
    </source>
</reference>
<feature type="transmembrane region" description="Helical" evidence="7">
    <location>
        <begin position="234"/>
        <end position="259"/>
    </location>
</feature>
<organism evidence="10 11">
    <name type="scientific">Nocardiopsis tropica</name>
    <dbReference type="NCBI Taxonomy" id="109330"/>
    <lineage>
        <taxon>Bacteria</taxon>
        <taxon>Bacillati</taxon>
        <taxon>Actinomycetota</taxon>
        <taxon>Actinomycetes</taxon>
        <taxon>Streptosporangiales</taxon>
        <taxon>Nocardiopsidaceae</taxon>
        <taxon>Nocardiopsis</taxon>
    </lineage>
</organism>
<feature type="transmembrane region" description="Helical" evidence="7">
    <location>
        <begin position="37"/>
        <end position="61"/>
    </location>
</feature>
<evidence type="ECO:0000256" key="4">
    <source>
        <dbReference type="ARBA" id="ARBA00022692"/>
    </source>
</evidence>
<feature type="domain" description="ABC transmembrane type-1" evidence="9">
    <location>
        <begin position="93"/>
        <end position="306"/>
    </location>
</feature>
<feature type="region of interest" description="Disordered" evidence="8">
    <location>
        <begin position="1"/>
        <end position="26"/>
    </location>
</feature>
<dbReference type="PANTHER" id="PTHR30193">
    <property type="entry name" value="ABC TRANSPORTER PERMEASE PROTEIN"/>
    <property type="match status" value="1"/>
</dbReference>
<dbReference type="PANTHER" id="PTHR30193:SF44">
    <property type="entry name" value="LACTOSE TRANSPORT SYSTEM PERMEASE PROTEIN LACF"/>
    <property type="match status" value="1"/>
</dbReference>
<dbReference type="PROSITE" id="PS50928">
    <property type="entry name" value="ABC_TM1"/>
    <property type="match status" value="1"/>
</dbReference>
<feature type="transmembrane region" description="Helical" evidence="7">
    <location>
        <begin position="130"/>
        <end position="151"/>
    </location>
</feature>
<keyword evidence="6 7" id="KW-0472">Membrane</keyword>
<feature type="transmembrane region" description="Helical" evidence="7">
    <location>
        <begin position="285"/>
        <end position="307"/>
    </location>
</feature>
<evidence type="ECO:0000259" key="9">
    <source>
        <dbReference type="PROSITE" id="PS50928"/>
    </source>
</evidence>
<evidence type="ECO:0000256" key="5">
    <source>
        <dbReference type="ARBA" id="ARBA00022989"/>
    </source>
</evidence>
<evidence type="ECO:0000256" key="8">
    <source>
        <dbReference type="SAM" id="MobiDB-lite"/>
    </source>
</evidence>
<dbReference type="Gene3D" id="1.10.3720.10">
    <property type="entry name" value="MetI-like"/>
    <property type="match status" value="1"/>
</dbReference>
<dbReference type="Pfam" id="PF00528">
    <property type="entry name" value="BPD_transp_1"/>
    <property type="match status" value="1"/>
</dbReference>
<feature type="compositionally biased region" description="Low complexity" evidence="8">
    <location>
        <begin position="8"/>
        <end position="26"/>
    </location>
</feature>
<protein>
    <submittedName>
        <fullName evidence="10">Sugar ABC transporter permease</fullName>
    </submittedName>
</protein>
<evidence type="ECO:0000256" key="7">
    <source>
        <dbReference type="RuleBase" id="RU363032"/>
    </source>
</evidence>
<keyword evidence="4 7" id="KW-0812">Transmembrane</keyword>
<evidence type="ECO:0000256" key="3">
    <source>
        <dbReference type="ARBA" id="ARBA00022475"/>
    </source>
</evidence>
<comment type="caution">
    <text evidence="10">The sequence shown here is derived from an EMBL/GenBank/DDBJ whole genome shotgun (WGS) entry which is preliminary data.</text>
</comment>
<evidence type="ECO:0000313" key="11">
    <source>
        <dbReference type="Proteomes" id="UP001348641"/>
    </source>
</evidence>
<feature type="transmembrane region" description="Helical" evidence="7">
    <location>
        <begin position="97"/>
        <end position="118"/>
    </location>
</feature>
<sequence>MTAPPSPRGTAPPRSARGARPRPGGTARARRREAAALVMPSLLPILVLSVAPLVMGIALAFTDARLVRRPDYEFVGVDNFVRLLDNSYFWESFRIGMAWAVSVTLLQLVAAMGLALLLDAGLRFQGLTRVLALIPWAMPPVVVAIMWQMIYSPNAGPLNAALGALGLPDDVNWLADFSTALPAVVVVGVWVGMPQTTVTLLAGLQQIPSELHEAAAMDGAGAWRRFTGVTLPGLRPIVASITSLNFIWNFNSFSLVYVLTEGGPGGRTMLPMLFTYLEAFKNRNIGYAAAMGMVLVIVVVLLLALYLRSQFRDDREGKVG</sequence>
<evidence type="ECO:0000256" key="2">
    <source>
        <dbReference type="ARBA" id="ARBA00022448"/>
    </source>
</evidence>
<gene>
    <name evidence="10" type="ORF">Q8A49_21935</name>
</gene>
<comment type="subcellular location">
    <subcellularLocation>
        <location evidence="1 7">Cell membrane</location>
        <topology evidence="1 7">Multi-pass membrane protein</topology>
    </subcellularLocation>
</comment>